<gene>
    <name evidence="3" type="ORF">EKG83_05180</name>
</gene>
<feature type="compositionally biased region" description="Basic residues" evidence="1">
    <location>
        <begin position="71"/>
        <end position="80"/>
    </location>
</feature>
<feature type="domain" description="Helix-turn-helix" evidence="2">
    <location>
        <begin position="14"/>
        <end position="59"/>
    </location>
</feature>
<feature type="region of interest" description="Disordered" evidence="1">
    <location>
        <begin position="59"/>
        <end position="80"/>
    </location>
</feature>
<evidence type="ECO:0000256" key="1">
    <source>
        <dbReference type="SAM" id="MobiDB-lite"/>
    </source>
</evidence>
<proteinExistence type="predicted"/>
<evidence type="ECO:0000313" key="4">
    <source>
        <dbReference type="Proteomes" id="UP000325787"/>
    </source>
</evidence>
<organism evidence="3 4">
    <name type="scientific">Saccharothrix syringae</name>
    <name type="common">Nocardiopsis syringae</name>
    <dbReference type="NCBI Taxonomy" id="103733"/>
    <lineage>
        <taxon>Bacteria</taxon>
        <taxon>Bacillati</taxon>
        <taxon>Actinomycetota</taxon>
        <taxon>Actinomycetes</taxon>
        <taxon>Pseudonocardiales</taxon>
        <taxon>Pseudonocardiaceae</taxon>
        <taxon>Saccharothrix</taxon>
    </lineage>
</organism>
<dbReference type="EMBL" id="CP034550">
    <property type="protein sequence ID" value="QFZ16940.1"/>
    <property type="molecule type" value="Genomic_DNA"/>
</dbReference>
<dbReference type="Proteomes" id="UP000325787">
    <property type="component" value="Chromosome"/>
</dbReference>
<dbReference type="AlphaFoldDB" id="A0A5Q0GTX5"/>
<reference evidence="4" key="1">
    <citation type="journal article" date="2021" name="Curr. Microbiol.">
        <title>Complete genome of nocamycin-producing strain Saccharothrix syringae NRRL B-16468 reveals the biosynthetic potential for secondary metabolites.</title>
        <authorList>
            <person name="Mo X."/>
            <person name="Yang S."/>
        </authorList>
    </citation>
    <scope>NUCLEOTIDE SEQUENCE [LARGE SCALE GENOMIC DNA]</scope>
    <source>
        <strain evidence="4">ATCC 51364 / DSM 43886 / JCM 6844 / KCTC 9398 / NBRC 14523 / NRRL B-16468 / INA 2240</strain>
    </source>
</reference>
<dbReference type="GO" id="GO:0003677">
    <property type="term" value="F:DNA binding"/>
    <property type="evidence" value="ECO:0007669"/>
    <property type="project" value="UniProtKB-KW"/>
</dbReference>
<dbReference type="Pfam" id="PF12728">
    <property type="entry name" value="HTH_17"/>
    <property type="match status" value="1"/>
</dbReference>
<dbReference type="RefSeq" id="WP_084716269.1">
    <property type="nucleotide sequence ID" value="NZ_CP034550.1"/>
</dbReference>
<evidence type="ECO:0000259" key="2">
    <source>
        <dbReference type="Pfam" id="PF12728"/>
    </source>
</evidence>
<sequence>MSRPDPDPHRLLHTPAEAAALLAVRESWLRRRAGRREIPCTFLGKHLRFSPADLTAIAQAGARPARSPRSPIRRGRSSLD</sequence>
<evidence type="ECO:0000313" key="3">
    <source>
        <dbReference type="EMBL" id="QFZ16940.1"/>
    </source>
</evidence>
<accession>A0A5Q0GTX5</accession>
<dbReference type="KEGG" id="ssyi:EKG83_05180"/>
<protein>
    <submittedName>
        <fullName evidence="3">DNA-binding protein</fullName>
    </submittedName>
</protein>
<keyword evidence="3" id="KW-0238">DNA-binding</keyword>
<feature type="compositionally biased region" description="Low complexity" evidence="1">
    <location>
        <begin position="60"/>
        <end position="70"/>
    </location>
</feature>
<name>A0A5Q0GTX5_SACSY</name>
<dbReference type="OrthoDB" id="3788906at2"/>
<dbReference type="InterPro" id="IPR041657">
    <property type="entry name" value="HTH_17"/>
</dbReference>
<keyword evidence="4" id="KW-1185">Reference proteome</keyword>